<name>H8FVR4_MAGML</name>
<dbReference type="OrthoDB" id="7356540at2"/>
<keyword evidence="2" id="KW-1185">Reference proteome</keyword>
<proteinExistence type="predicted"/>
<gene>
    <name evidence="1" type="ORF">PHAMO_40013</name>
</gene>
<sequence length="219" mass="24130">MTSDSPMRAALAAAMAQKRAACAARAAELTPAEAEAFEQTWRARADRAARAKVARNEMRWTRRSRDDNPPPPPSRLWAKAVSCDAARDRRLTMGARTALLIIRALTAKGSRISRNGLAVALGVCVRTIQRYLAELRKHGYIRTRLICNRIGWVIAQAIEITERVLPHHFRPRFAASLADGLARCLGASESRRTPGATVLSSSQSRVFSDPDWIRSGVTS</sequence>
<organism evidence="1 2">
    <name type="scientific">Magnetospirillum molischianum DSM 120</name>
    <dbReference type="NCBI Taxonomy" id="1150626"/>
    <lineage>
        <taxon>Bacteria</taxon>
        <taxon>Pseudomonadati</taxon>
        <taxon>Pseudomonadota</taxon>
        <taxon>Alphaproteobacteria</taxon>
        <taxon>Rhodospirillales</taxon>
        <taxon>Rhodospirillaceae</taxon>
        <taxon>Magnetospirillum</taxon>
    </lineage>
</organism>
<dbReference type="EMBL" id="CAHP01000034">
    <property type="protein sequence ID" value="CCG42452.1"/>
    <property type="molecule type" value="Genomic_DNA"/>
</dbReference>
<dbReference type="AlphaFoldDB" id="H8FVR4"/>
<dbReference type="Gene3D" id="1.10.10.10">
    <property type="entry name" value="Winged helix-like DNA-binding domain superfamily/Winged helix DNA-binding domain"/>
    <property type="match status" value="1"/>
</dbReference>
<dbReference type="Proteomes" id="UP000004169">
    <property type="component" value="Unassembled WGS sequence"/>
</dbReference>
<reference evidence="1 2" key="1">
    <citation type="journal article" date="2012" name="J. Bacteriol.">
        <title>Draft Genome Sequence of the Purple Photosynthetic Bacterium Phaeospirillum molischianum DSM120, a Particularly Versatile Bacterium.</title>
        <authorList>
            <person name="Duquesne K."/>
            <person name="Prima V."/>
            <person name="Ji B."/>
            <person name="Rouy Z."/>
            <person name="Medigue C."/>
            <person name="Talla E."/>
            <person name="Sturgis J.N."/>
        </authorList>
    </citation>
    <scope>NUCLEOTIDE SEQUENCE [LARGE SCALE GENOMIC DNA]</scope>
    <source>
        <strain evidence="2">DSM120</strain>
    </source>
</reference>
<dbReference type="InterPro" id="IPR036390">
    <property type="entry name" value="WH_DNA-bd_sf"/>
</dbReference>
<dbReference type="RefSeq" id="WP_002730138.1">
    <property type="nucleotide sequence ID" value="NZ_CAHP01000034.1"/>
</dbReference>
<accession>H8FVR4</accession>
<dbReference type="eggNOG" id="ENOG502ZPW2">
    <property type="taxonomic scope" value="Bacteria"/>
</dbReference>
<evidence type="ECO:0000313" key="1">
    <source>
        <dbReference type="EMBL" id="CCG42452.1"/>
    </source>
</evidence>
<evidence type="ECO:0000313" key="2">
    <source>
        <dbReference type="Proteomes" id="UP000004169"/>
    </source>
</evidence>
<dbReference type="InterPro" id="IPR036388">
    <property type="entry name" value="WH-like_DNA-bd_sf"/>
</dbReference>
<evidence type="ECO:0008006" key="3">
    <source>
        <dbReference type="Google" id="ProtNLM"/>
    </source>
</evidence>
<dbReference type="STRING" id="1150626.PHAMO_40013"/>
<protein>
    <recommendedName>
        <fullName evidence="3">Helix-turn-helix type 11 domain-containing protein</fullName>
    </recommendedName>
</protein>
<dbReference type="SUPFAM" id="SSF46785">
    <property type="entry name" value="Winged helix' DNA-binding domain"/>
    <property type="match status" value="1"/>
</dbReference>
<comment type="caution">
    <text evidence="1">The sequence shown here is derived from an EMBL/GenBank/DDBJ whole genome shotgun (WGS) entry which is preliminary data.</text>
</comment>